<dbReference type="HOGENOM" id="CLU_980153_0_0_1"/>
<gene>
    <name evidence="3" type="ORF">UCREL1_1611</name>
</gene>
<evidence type="ECO:0000313" key="4">
    <source>
        <dbReference type="Proteomes" id="UP000012174"/>
    </source>
</evidence>
<feature type="region of interest" description="Disordered" evidence="1">
    <location>
        <begin position="103"/>
        <end position="228"/>
    </location>
</feature>
<evidence type="ECO:0000256" key="1">
    <source>
        <dbReference type="SAM" id="MobiDB-lite"/>
    </source>
</evidence>
<organism evidence="3 4">
    <name type="scientific">Eutypa lata (strain UCR-EL1)</name>
    <name type="common">Grapevine dieback disease fungus</name>
    <name type="synonym">Eutypa armeniacae</name>
    <dbReference type="NCBI Taxonomy" id="1287681"/>
    <lineage>
        <taxon>Eukaryota</taxon>
        <taxon>Fungi</taxon>
        <taxon>Dikarya</taxon>
        <taxon>Ascomycota</taxon>
        <taxon>Pezizomycotina</taxon>
        <taxon>Sordariomycetes</taxon>
        <taxon>Xylariomycetidae</taxon>
        <taxon>Xylariales</taxon>
        <taxon>Diatrypaceae</taxon>
        <taxon>Eutypa</taxon>
    </lineage>
</organism>
<evidence type="ECO:0000256" key="2">
    <source>
        <dbReference type="SAM" id="SignalP"/>
    </source>
</evidence>
<dbReference type="OMA" id="MSCANTY"/>
<dbReference type="STRING" id="1287681.M7TN28"/>
<feature type="signal peptide" evidence="2">
    <location>
        <begin position="1"/>
        <end position="19"/>
    </location>
</feature>
<feature type="compositionally biased region" description="Low complexity" evidence="1">
    <location>
        <begin position="192"/>
        <end position="219"/>
    </location>
</feature>
<sequence>MLTLRWALGAIVAASAVSASTDELQFFSRLLKRQDPGTPEYNCHDNCGQAIIQARNSDDVCTDDIFLTDYQNCLQCSGPDNVDIWRYYGGTLTTAASSCGLSTTPLSGEQPDVGPAIPAGGSDDTTTSEEATSSATSAPTTATTATEEAPTTTATSTAEEESSAAPTTTATTATGDATEAPTSTAEEGSPSETQETTATTGYATELPTSTGESVSETSTDYVTSSATGSGYVTSAPSATQSGNGTATTTTSSVIQVTNAANALSGSSVGFYGALALGAWYAVAQ</sequence>
<name>M7TN28_EUTLA</name>
<feature type="chain" id="PRO_5004085980" evidence="2">
    <location>
        <begin position="20"/>
        <end position="284"/>
    </location>
</feature>
<dbReference type="eggNOG" id="ENOG502S1Y6">
    <property type="taxonomic scope" value="Eukaryota"/>
</dbReference>
<proteinExistence type="predicted"/>
<dbReference type="OrthoDB" id="4160690at2759"/>
<reference evidence="4" key="1">
    <citation type="journal article" date="2013" name="Genome Announc.">
        <title>Draft genome sequence of the grapevine dieback fungus Eutypa lata UCR-EL1.</title>
        <authorList>
            <person name="Blanco-Ulate B."/>
            <person name="Rolshausen P.E."/>
            <person name="Cantu D."/>
        </authorList>
    </citation>
    <scope>NUCLEOTIDE SEQUENCE [LARGE SCALE GENOMIC DNA]</scope>
    <source>
        <strain evidence="4">UCR-EL1</strain>
    </source>
</reference>
<dbReference type="KEGG" id="ela:UCREL1_1611"/>
<feature type="compositionally biased region" description="Low complexity" evidence="1">
    <location>
        <begin position="122"/>
        <end position="182"/>
    </location>
</feature>
<keyword evidence="4" id="KW-1185">Reference proteome</keyword>
<dbReference type="Proteomes" id="UP000012174">
    <property type="component" value="Unassembled WGS sequence"/>
</dbReference>
<evidence type="ECO:0000313" key="3">
    <source>
        <dbReference type="EMBL" id="EMR71326.1"/>
    </source>
</evidence>
<keyword evidence="2" id="KW-0732">Signal</keyword>
<dbReference type="AlphaFoldDB" id="M7TN28"/>
<accession>M7TN28</accession>
<dbReference type="EMBL" id="KB705649">
    <property type="protein sequence ID" value="EMR71326.1"/>
    <property type="molecule type" value="Genomic_DNA"/>
</dbReference>
<protein>
    <submittedName>
        <fullName evidence="3">Putative dynactin arp1 p25 subunit protein</fullName>
    </submittedName>
</protein>